<dbReference type="Proteomes" id="UP001174936">
    <property type="component" value="Unassembled WGS sequence"/>
</dbReference>
<sequence>MAHTNPQPLLKGRLSALLLAFCIPVVQCISENATEIDIISPAANGRYRVNADRGLAVVIAVQNKAAGADPAQWSFDWEVKTKSSASSNFFSDSGSIGTPQFAVHPVFDIQTGEAVSGYRGCCAGGEDLEYHVVVPCDADAESQEYGSGNAAISLGWLGCVGHGIDVGRVM</sequence>
<comment type="caution">
    <text evidence="2">The sequence shown here is derived from an EMBL/GenBank/DDBJ whole genome shotgun (WGS) entry which is preliminary data.</text>
</comment>
<dbReference type="AlphaFoldDB" id="A0AA39Y4A7"/>
<dbReference type="EMBL" id="JAULSV010000004">
    <property type="protein sequence ID" value="KAK0645459.1"/>
    <property type="molecule type" value="Genomic_DNA"/>
</dbReference>
<organism evidence="2 3">
    <name type="scientific">Cercophora newfieldiana</name>
    <dbReference type="NCBI Taxonomy" id="92897"/>
    <lineage>
        <taxon>Eukaryota</taxon>
        <taxon>Fungi</taxon>
        <taxon>Dikarya</taxon>
        <taxon>Ascomycota</taxon>
        <taxon>Pezizomycotina</taxon>
        <taxon>Sordariomycetes</taxon>
        <taxon>Sordariomycetidae</taxon>
        <taxon>Sordariales</taxon>
        <taxon>Lasiosphaeriaceae</taxon>
        <taxon>Cercophora</taxon>
    </lineage>
</organism>
<keyword evidence="3" id="KW-1185">Reference proteome</keyword>
<accession>A0AA39Y4A7</accession>
<evidence type="ECO:0000313" key="2">
    <source>
        <dbReference type="EMBL" id="KAK0645459.1"/>
    </source>
</evidence>
<gene>
    <name evidence="2" type="ORF">B0T16DRAFT_140130</name>
</gene>
<evidence type="ECO:0000256" key="1">
    <source>
        <dbReference type="SAM" id="SignalP"/>
    </source>
</evidence>
<name>A0AA39Y4A7_9PEZI</name>
<proteinExistence type="predicted"/>
<feature type="chain" id="PRO_5041320459" evidence="1">
    <location>
        <begin position="29"/>
        <end position="170"/>
    </location>
</feature>
<evidence type="ECO:0000313" key="3">
    <source>
        <dbReference type="Proteomes" id="UP001174936"/>
    </source>
</evidence>
<protein>
    <submittedName>
        <fullName evidence="2">Uncharacterized protein</fullName>
    </submittedName>
</protein>
<feature type="signal peptide" evidence="1">
    <location>
        <begin position="1"/>
        <end position="28"/>
    </location>
</feature>
<reference evidence="2" key="1">
    <citation type="submission" date="2023-06" db="EMBL/GenBank/DDBJ databases">
        <title>Genome-scale phylogeny and comparative genomics of the fungal order Sordariales.</title>
        <authorList>
            <consortium name="Lawrence Berkeley National Laboratory"/>
            <person name="Hensen N."/>
            <person name="Bonometti L."/>
            <person name="Westerberg I."/>
            <person name="Brannstrom I.O."/>
            <person name="Guillou S."/>
            <person name="Cros-Aarteil S."/>
            <person name="Calhoun S."/>
            <person name="Haridas S."/>
            <person name="Kuo A."/>
            <person name="Mondo S."/>
            <person name="Pangilinan J."/>
            <person name="Riley R."/>
            <person name="Labutti K."/>
            <person name="Andreopoulos B."/>
            <person name="Lipzen A."/>
            <person name="Chen C."/>
            <person name="Yanf M."/>
            <person name="Daum C."/>
            <person name="Ng V."/>
            <person name="Clum A."/>
            <person name="Steindorff A."/>
            <person name="Ohm R."/>
            <person name="Martin F."/>
            <person name="Silar P."/>
            <person name="Natvig D."/>
            <person name="Lalanne C."/>
            <person name="Gautier V."/>
            <person name="Ament-Velasquez S.L."/>
            <person name="Kruys A."/>
            <person name="Hutchinson M.I."/>
            <person name="Powell A.J."/>
            <person name="Barry K."/>
            <person name="Miller A.N."/>
            <person name="Grigoriev I.V."/>
            <person name="Debuchy R."/>
            <person name="Gladieux P."/>
            <person name="Thoren M.H."/>
            <person name="Johannesson H."/>
        </authorList>
    </citation>
    <scope>NUCLEOTIDE SEQUENCE</scope>
    <source>
        <strain evidence="2">SMH2532-1</strain>
    </source>
</reference>
<keyword evidence="1" id="KW-0732">Signal</keyword>